<dbReference type="InParanoid" id="V5FBR5"/>
<dbReference type="Gene3D" id="3.40.50.720">
    <property type="entry name" value="NAD(P)-binding Rossmann-like Domain"/>
    <property type="match status" value="1"/>
</dbReference>
<sequence>MSSKLQQEILTFTGVGVPTTTSRMTLKLTRSCYGIVQHHIRCNSTIGSSVGKASVPTLRPPLAVLPTGTLLRSLLVSAISSNRYLLLPSLSILSYLSDPQRAALLSVDKNPVLHAVLKKTFYEQFCAGENAEETKKSMEKLKQLGIRGIILTYARETVFDHKRNKAQPQGHILDEQNVAANYCPNIEAWRKGTLETIDLISEGDYLALKLSGAGPVATGAFNAGELPPQQMIEALDERGIARVTLDLMRKYNREGYALVYNTYQAYLKSTPKLIEEHLEAASKEGFTLGLKLVRGAYIASDERSLIHDTKLDTDNAYNNIAQGALKQHIGKVGGVDGHPFPSVNLFLATHNKESLFAAYELYRQREKLNLPTVPVRFGQLHGMSDEVSFSLIQLKNFYNDNVGPEVYKCSTWGSMRNLGTSILASLIDSSPEGDSVLSARQFIACVRSDSSVERVKERFSSHLTKLKVVKESNVGAVRESDVVILSVDPSDVESTLRQSELCDTLKNKLLISVVAGWTRKKLETTLYGSETTVANMESRCQIVRTLPNIAATVAESTTAIETSEPPLAPHYVQITDSIFNRIGKTVYIDPKLMDAATAVGGSTPAFFSIICDALIDASVAVGVPRAIAQTMIFQAMKGTATLLQSGIHPGVLKDQGTSPEGCTIGGLMVLEEAGIRGHVGKALREAVTISRLMGNVAHVNDTRQ</sequence>
<dbReference type="eggNOG" id="KOG3124">
    <property type="taxonomic scope" value="Eukaryota"/>
</dbReference>
<accession>V5FBR5</accession>
<dbReference type="InterPro" id="IPR000304">
    <property type="entry name" value="Pyrroline-COOH_reductase"/>
</dbReference>
<dbReference type="Gene3D" id="1.10.3730.10">
    <property type="entry name" value="ProC C-terminal domain-like"/>
    <property type="match status" value="1"/>
</dbReference>
<evidence type="ECO:0000256" key="5">
    <source>
        <dbReference type="ARBA" id="ARBA00023002"/>
    </source>
</evidence>
<evidence type="ECO:0000256" key="4">
    <source>
        <dbReference type="ARBA" id="ARBA00022857"/>
    </source>
</evidence>
<dbReference type="GO" id="GO:0004657">
    <property type="term" value="F:proline dehydrogenase activity"/>
    <property type="evidence" value="ECO:0007669"/>
    <property type="project" value="UniProtKB-EC"/>
</dbReference>
<keyword evidence="5 7" id="KW-0560">Oxidoreductase</keyword>
<comment type="catalytic activity">
    <reaction evidence="7">
        <text>L-proline + a quinone = (S)-1-pyrroline-5-carboxylate + a quinol + H(+)</text>
        <dbReference type="Rhea" id="RHEA:23784"/>
        <dbReference type="ChEBI" id="CHEBI:15378"/>
        <dbReference type="ChEBI" id="CHEBI:17388"/>
        <dbReference type="ChEBI" id="CHEBI:24646"/>
        <dbReference type="ChEBI" id="CHEBI:60039"/>
        <dbReference type="ChEBI" id="CHEBI:132124"/>
        <dbReference type="EC" id="1.5.5.2"/>
    </reaction>
</comment>
<evidence type="ECO:0000313" key="10">
    <source>
        <dbReference type="EMBL" id="GAD94184.1"/>
    </source>
</evidence>
<dbReference type="Pfam" id="PF14748">
    <property type="entry name" value="P5CR_dimer"/>
    <property type="match status" value="1"/>
</dbReference>
<dbReference type="OrthoDB" id="5464at2759"/>
<comment type="caution">
    <text evidence="10">The sequence shown here is derived from an EMBL/GenBank/DDBJ whole genome shotgun (WGS) entry which is preliminary data.</text>
</comment>
<keyword evidence="7" id="KW-0274">FAD</keyword>
<dbReference type="FunCoup" id="V5FBR5">
    <property type="interactions" value="67"/>
</dbReference>
<evidence type="ECO:0000256" key="2">
    <source>
        <dbReference type="ARBA" id="ARBA00005869"/>
    </source>
</evidence>
<comment type="similarity">
    <text evidence="2 7">Belongs to the proline oxidase family.</text>
</comment>
<dbReference type="SUPFAM" id="SSF48179">
    <property type="entry name" value="6-phosphogluconate dehydrogenase C-terminal domain-like"/>
    <property type="match status" value="1"/>
</dbReference>
<reference evidence="11" key="1">
    <citation type="journal article" date="2014" name="Genome Announc.">
        <title>Draft genome sequence of the formaldehyde-resistant fungus Byssochlamys spectabilis No. 5 (anamorph Paecilomyces variotii No. 5) (NBRC109023).</title>
        <authorList>
            <person name="Oka T."/>
            <person name="Ekino K."/>
            <person name="Fukuda K."/>
            <person name="Nomura Y."/>
        </authorList>
    </citation>
    <scope>NUCLEOTIDE SEQUENCE [LARGE SCALE GENOMIC DNA]</scope>
    <source>
        <strain evidence="11">No. 5 / NBRC 109023</strain>
    </source>
</reference>
<organism evidence="10 11">
    <name type="scientific">Byssochlamys spectabilis (strain No. 5 / NBRC 109023)</name>
    <name type="common">Paecilomyces variotii</name>
    <dbReference type="NCBI Taxonomy" id="1356009"/>
    <lineage>
        <taxon>Eukaryota</taxon>
        <taxon>Fungi</taxon>
        <taxon>Dikarya</taxon>
        <taxon>Ascomycota</taxon>
        <taxon>Pezizomycotina</taxon>
        <taxon>Eurotiomycetes</taxon>
        <taxon>Eurotiomycetidae</taxon>
        <taxon>Eurotiales</taxon>
        <taxon>Thermoascaceae</taxon>
        <taxon>Paecilomyces</taxon>
    </lineage>
</organism>
<comment type="similarity">
    <text evidence="1">Belongs to the pyrroline-5-carboxylate reductase family.</text>
</comment>
<dbReference type="InterPro" id="IPR002872">
    <property type="entry name" value="Proline_DH_dom"/>
</dbReference>
<dbReference type="SUPFAM" id="SSF51735">
    <property type="entry name" value="NAD(P)-binding Rossmann-fold domains"/>
    <property type="match status" value="1"/>
</dbReference>
<dbReference type="Proteomes" id="UP000018001">
    <property type="component" value="Unassembled WGS sequence"/>
</dbReference>
<dbReference type="Pfam" id="PF01619">
    <property type="entry name" value="Pro_dh"/>
    <property type="match status" value="1"/>
</dbReference>
<dbReference type="GO" id="GO:0004735">
    <property type="term" value="F:pyrroline-5-carboxylate reductase activity"/>
    <property type="evidence" value="ECO:0007669"/>
    <property type="project" value="InterPro"/>
</dbReference>
<gene>
    <name evidence="10" type="ORF">PVAR5_2806</name>
</gene>
<dbReference type="InterPro" id="IPR015659">
    <property type="entry name" value="Proline_oxidase"/>
</dbReference>
<dbReference type="eggNOG" id="KOG0186">
    <property type="taxonomic scope" value="Eukaryota"/>
</dbReference>
<keyword evidence="6 7" id="KW-0642">Proline metabolism</keyword>
<dbReference type="AlphaFoldDB" id="V5FBR5"/>
<dbReference type="EC" id="1.5.5.2" evidence="3 7"/>
<dbReference type="EMBL" id="BAUL01000080">
    <property type="protein sequence ID" value="GAD94184.1"/>
    <property type="molecule type" value="Genomic_DNA"/>
</dbReference>
<feature type="domain" description="Proline dehydrogenase" evidence="8">
    <location>
        <begin position="223"/>
        <end position="418"/>
    </location>
</feature>
<dbReference type="GO" id="GO:0071949">
    <property type="term" value="F:FAD binding"/>
    <property type="evidence" value="ECO:0007669"/>
    <property type="project" value="TreeGrafter"/>
</dbReference>
<dbReference type="Gene3D" id="3.20.20.220">
    <property type="match status" value="2"/>
</dbReference>
<evidence type="ECO:0000259" key="9">
    <source>
        <dbReference type="Pfam" id="PF14748"/>
    </source>
</evidence>
<dbReference type="InterPro" id="IPR029036">
    <property type="entry name" value="P5CR_dimer"/>
</dbReference>
<dbReference type="HOGENOM" id="CLU_024389_0_0_1"/>
<dbReference type="NCBIfam" id="TIGR00112">
    <property type="entry name" value="proC"/>
    <property type="match status" value="1"/>
</dbReference>
<evidence type="ECO:0000256" key="1">
    <source>
        <dbReference type="ARBA" id="ARBA00005525"/>
    </source>
</evidence>
<dbReference type="PANTHER" id="PTHR13914">
    <property type="entry name" value="PROLINE OXIDASE"/>
    <property type="match status" value="1"/>
</dbReference>
<dbReference type="InterPro" id="IPR008927">
    <property type="entry name" value="6-PGluconate_DH-like_C_sf"/>
</dbReference>
<dbReference type="HAMAP" id="MF_01925">
    <property type="entry name" value="P5C_reductase"/>
    <property type="match status" value="1"/>
</dbReference>
<evidence type="ECO:0000256" key="7">
    <source>
        <dbReference type="RuleBase" id="RU364054"/>
    </source>
</evidence>
<dbReference type="InterPro" id="IPR036291">
    <property type="entry name" value="NAD(P)-bd_dom_sf"/>
</dbReference>
<comment type="cofactor">
    <cofactor evidence="7">
        <name>FAD</name>
        <dbReference type="ChEBI" id="CHEBI:57692"/>
    </cofactor>
</comment>
<dbReference type="SUPFAM" id="SSF51730">
    <property type="entry name" value="FAD-linked oxidoreductase"/>
    <property type="match status" value="1"/>
</dbReference>
<evidence type="ECO:0000256" key="3">
    <source>
        <dbReference type="ARBA" id="ARBA00012695"/>
    </source>
</evidence>
<proteinExistence type="inferred from homology"/>
<evidence type="ECO:0000256" key="6">
    <source>
        <dbReference type="ARBA" id="ARBA00023062"/>
    </source>
</evidence>
<name>V5FBR5_BYSSN</name>
<feature type="domain" description="Pyrroline-5-carboxylate reductase dimerisation" evidence="9">
    <location>
        <begin position="591"/>
        <end position="691"/>
    </location>
</feature>
<dbReference type="InterPro" id="IPR029041">
    <property type="entry name" value="FAD-linked_oxidoreductase-like"/>
</dbReference>
<evidence type="ECO:0000313" key="11">
    <source>
        <dbReference type="Proteomes" id="UP000018001"/>
    </source>
</evidence>
<dbReference type="GO" id="GO:0005739">
    <property type="term" value="C:mitochondrion"/>
    <property type="evidence" value="ECO:0007669"/>
    <property type="project" value="TreeGrafter"/>
</dbReference>
<keyword evidence="11" id="KW-1185">Reference proteome</keyword>
<protein>
    <recommendedName>
        <fullName evidence="3 7">Proline dehydrogenase</fullName>
        <ecNumber evidence="3 7">1.5.5.2</ecNumber>
    </recommendedName>
</protein>
<evidence type="ECO:0000259" key="8">
    <source>
        <dbReference type="Pfam" id="PF01619"/>
    </source>
</evidence>
<keyword evidence="7" id="KW-0285">Flavoprotein</keyword>
<dbReference type="GO" id="GO:0010133">
    <property type="term" value="P:L-proline catabolic process to L-glutamate"/>
    <property type="evidence" value="ECO:0007669"/>
    <property type="project" value="TreeGrafter"/>
</dbReference>
<keyword evidence="4" id="KW-0521">NADP</keyword>
<dbReference type="FunFam" id="1.10.3730.10:FF:000001">
    <property type="entry name" value="Pyrroline-5-carboxylate reductase"/>
    <property type="match status" value="1"/>
</dbReference>
<comment type="function">
    <text evidence="7">Converts proline to delta-1-pyrroline-5-carboxylate.</text>
</comment>
<dbReference type="PANTHER" id="PTHR13914:SF0">
    <property type="entry name" value="PROLINE DEHYDROGENASE 1, MITOCHONDRIAL"/>
    <property type="match status" value="1"/>
</dbReference>